<reference evidence="2 3" key="1">
    <citation type="submission" date="2024-09" db="EMBL/GenBank/DDBJ databases">
        <authorList>
            <person name="Sun Q."/>
            <person name="Mori K."/>
        </authorList>
    </citation>
    <scope>NUCLEOTIDE SEQUENCE [LARGE SCALE GENOMIC DNA]</scope>
    <source>
        <strain evidence="2 3">TBRC 3947</strain>
    </source>
</reference>
<evidence type="ECO:0000313" key="2">
    <source>
        <dbReference type="EMBL" id="MFC0526930.1"/>
    </source>
</evidence>
<dbReference type="EMBL" id="JBHLUH010000005">
    <property type="protein sequence ID" value="MFC0526930.1"/>
    <property type="molecule type" value="Genomic_DNA"/>
</dbReference>
<feature type="transmembrane region" description="Helical" evidence="1">
    <location>
        <begin position="12"/>
        <end position="35"/>
    </location>
</feature>
<keyword evidence="1" id="KW-0812">Transmembrane</keyword>
<evidence type="ECO:0000313" key="3">
    <source>
        <dbReference type="Proteomes" id="UP001589867"/>
    </source>
</evidence>
<keyword evidence="3" id="KW-1185">Reference proteome</keyword>
<dbReference type="RefSeq" id="WP_377245822.1">
    <property type="nucleotide sequence ID" value="NZ_JBHLUH010000005.1"/>
</dbReference>
<gene>
    <name evidence="2" type="ORF">ACFFIA_04590</name>
</gene>
<name>A0ABV6LX02_9ACTN</name>
<proteinExistence type="predicted"/>
<comment type="caution">
    <text evidence="2">The sequence shown here is derived from an EMBL/GenBank/DDBJ whole genome shotgun (WGS) entry which is preliminary data.</text>
</comment>
<sequence>MVNVKELLRGRRAWYIGAGVLALVAAGVGLALWTAPDPEPSPTP</sequence>
<dbReference type="Proteomes" id="UP001589867">
    <property type="component" value="Unassembled WGS sequence"/>
</dbReference>
<organism evidence="2 3">
    <name type="scientific">Phytohabitans kaempferiae</name>
    <dbReference type="NCBI Taxonomy" id="1620943"/>
    <lineage>
        <taxon>Bacteria</taxon>
        <taxon>Bacillati</taxon>
        <taxon>Actinomycetota</taxon>
        <taxon>Actinomycetes</taxon>
        <taxon>Micromonosporales</taxon>
        <taxon>Micromonosporaceae</taxon>
    </lineage>
</organism>
<accession>A0ABV6LX02</accession>
<keyword evidence="1" id="KW-1133">Transmembrane helix</keyword>
<protein>
    <submittedName>
        <fullName evidence="2">Uncharacterized protein</fullName>
    </submittedName>
</protein>
<evidence type="ECO:0000256" key="1">
    <source>
        <dbReference type="SAM" id="Phobius"/>
    </source>
</evidence>
<keyword evidence="1" id="KW-0472">Membrane</keyword>